<evidence type="ECO:0000256" key="6">
    <source>
        <dbReference type="ARBA" id="ARBA00023136"/>
    </source>
</evidence>
<protein>
    <submittedName>
        <fullName evidence="9">TolC family protein</fullName>
    </submittedName>
</protein>
<accession>A0A4Q1D3R3</accession>
<keyword evidence="4" id="KW-1134">Transmembrane beta strand</keyword>
<evidence type="ECO:0000256" key="1">
    <source>
        <dbReference type="ARBA" id="ARBA00004442"/>
    </source>
</evidence>
<dbReference type="Pfam" id="PF02321">
    <property type="entry name" value="OEP"/>
    <property type="match status" value="2"/>
</dbReference>
<dbReference type="Gene3D" id="1.20.1600.10">
    <property type="entry name" value="Outer membrane efflux proteins (OEP)"/>
    <property type="match status" value="1"/>
</dbReference>
<dbReference type="GO" id="GO:0009279">
    <property type="term" value="C:cell outer membrane"/>
    <property type="evidence" value="ECO:0007669"/>
    <property type="project" value="UniProtKB-SubCell"/>
</dbReference>
<evidence type="ECO:0000256" key="2">
    <source>
        <dbReference type="ARBA" id="ARBA00007613"/>
    </source>
</evidence>
<keyword evidence="7" id="KW-0998">Cell outer membrane</keyword>
<evidence type="ECO:0000256" key="7">
    <source>
        <dbReference type="ARBA" id="ARBA00023237"/>
    </source>
</evidence>
<comment type="similarity">
    <text evidence="2">Belongs to the outer membrane factor (OMF) (TC 1.B.17) family.</text>
</comment>
<reference evidence="9 10" key="1">
    <citation type="submission" date="2019-01" db="EMBL/GenBank/DDBJ databases">
        <title>Filimonas sp. strain TTM-71.</title>
        <authorList>
            <person name="Chen W.-M."/>
        </authorList>
    </citation>
    <scope>NUCLEOTIDE SEQUENCE [LARGE SCALE GENOMIC DNA]</scope>
    <source>
        <strain evidence="9 10">TTM-71</strain>
    </source>
</reference>
<keyword evidence="10" id="KW-1185">Reference proteome</keyword>
<evidence type="ECO:0000313" key="9">
    <source>
        <dbReference type="EMBL" id="RXK81787.1"/>
    </source>
</evidence>
<dbReference type="Proteomes" id="UP000290545">
    <property type="component" value="Unassembled WGS sequence"/>
</dbReference>
<feature type="chain" id="PRO_5020673751" evidence="8">
    <location>
        <begin position="20"/>
        <end position="487"/>
    </location>
</feature>
<name>A0A4Q1D3R3_9BACT</name>
<dbReference type="PANTHER" id="PTHR30026">
    <property type="entry name" value="OUTER MEMBRANE PROTEIN TOLC"/>
    <property type="match status" value="1"/>
</dbReference>
<keyword evidence="5" id="KW-0812">Transmembrane</keyword>
<feature type="signal peptide" evidence="8">
    <location>
        <begin position="1"/>
        <end position="19"/>
    </location>
</feature>
<keyword evidence="6" id="KW-0472">Membrane</keyword>
<dbReference type="RefSeq" id="WP_129005184.1">
    <property type="nucleotide sequence ID" value="NZ_SDHZ01000003.1"/>
</dbReference>
<comment type="caution">
    <text evidence="9">The sequence shown here is derived from an EMBL/GenBank/DDBJ whole genome shotgun (WGS) entry which is preliminary data.</text>
</comment>
<evidence type="ECO:0000256" key="4">
    <source>
        <dbReference type="ARBA" id="ARBA00022452"/>
    </source>
</evidence>
<dbReference type="InterPro" id="IPR051906">
    <property type="entry name" value="TolC-like"/>
</dbReference>
<sequence>MGKRFILMFIVALPFLAQAQDKWDLRRCVDYAVKNNISVKQADVQARIAALQLHQAKMNQIPSIGFGSTLGTQFGRSIDPTTNQFTTTQLLYQNMGIQGDVQIFGFGQLKKAVNAARFNAEAALKDVARAANDISINVATYYLQVLAANEQIHISEVQIDQDLAQFKDTKSRVEAGALPELNLAEIESQLATDSAGLITARATFQQNVLSLKGLLNIDAGAPFELDTPPIEQIPLESLADLQPDAVFQLAQANQPILKVNELKIKGAENTIQANKALLYPRLSFGYNLNSQFSNALREVDPRTITPTGYTLAEGIVARNTNGEEYKIYNQTATYQYHNKSFNRWWSQYGSQLNENFRQSVGLTLTVPIFSAGNTSRVNYQQSKLNLQTLQLQQDQATLDLKQSIYKAYIDATSAMQKYYAGERSVTSAQKAYDFAFKRYQVGLLSSIDLLTNQNNLLKAKLQQLTNRYEYVFRMKLLEFYKGQGMKL</sequence>
<proteinExistence type="inferred from homology"/>
<dbReference type="GO" id="GO:0015562">
    <property type="term" value="F:efflux transmembrane transporter activity"/>
    <property type="evidence" value="ECO:0007669"/>
    <property type="project" value="InterPro"/>
</dbReference>
<dbReference type="EMBL" id="SDHZ01000003">
    <property type="protein sequence ID" value="RXK81787.1"/>
    <property type="molecule type" value="Genomic_DNA"/>
</dbReference>
<dbReference type="GO" id="GO:0015288">
    <property type="term" value="F:porin activity"/>
    <property type="evidence" value="ECO:0007669"/>
    <property type="project" value="TreeGrafter"/>
</dbReference>
<dbReference type="GO" id="GO:1990281">
    <property type="term" value="C:efflux pump complex"/>
    <property type="evidence" value="ECO:0007669"/>
    <property type="project" value="TreeGrafter"/>
</dbReference>
<keyword evidence="3" id="KW-0813">Transport</keyword>
<gene>
    <name evidence="9" type="ORF">ESB13_18520</name>
</gene>
<dbReference type="AlphaFoldDB" id="A0A4Q1D3R3"/>
<dbReference type="SUPFAM" id="SSF56954">
    <property type="entry name" value="Outer membrane efflux proteins (OEP)"/>
    <property type="match status" value="1"/>
</dbReference>
<dbReference type="PANTHER" id="PTHR30026:SF20">
    <property type="entry name" value="OUTER MEMBRANE PROTEIN TOLC"/>
    <property type="match status" value="1"/>
</dbReference>
<comment type="subcellular location">
    <subcellularLocation>
        <location evidence="1">Cell outer membrane</location>
    </subcellularLocation>
</comment>
<dbReference type="OrthoDB" id="9811587at2"/>
<organism evidence="9 10">
    <name type="scientific">Filimonas effusa</name>
    <dbReference type="NCBI Taxonomy" id="2508721"/>
    <lineage>
        <taxon>Bacteria</taxon>
        <taxon>Pseudomonadati</taxon>
        <taxon>Bacteroidota</taxon>
        <taxon>Chitinophagia</taxon>
        <taxon>Chitinophagales</taxon>
        <taxon>Chitinophagaceae</taxon>
        <taxon>Filimonas</taxon>
    </lineage>
</organism>
<evidence type="ECO:0000256" key="8">
    <source>
        <dbReference type="SAM" id="SignalP"/>
    </source>
</evidence>
<evidence type="ECO:0000256" key="5">
    <source>
        <dbReference type="ARBA" id="ARBA00022692"/>
    </source>
</evidence>
<evidence type="ECO:0000313" key="10">
    <source>
        <dbReference type="Proteomes" id="UP000290545"/>
    </source>
</evidence>
<dbReference type="InterPro" id="IPR003423">
    <property type="entry name" value="OMP_efflux"/>
</dbReference>
<evidence type="ECO:0000256" key="3">
    <source>
        <dbReference type="ARBA" id="ARBA00022448"/>
    </source>
</evidence>
<keyword evidence="8" id="KW-0732">Signal</keyword>